<dbReference type="GO" id="GO:0008260">
    <property type="term" value="F:succinyl-CoA:3-oxo-acid CoA-transferase activity"/>
    <property type="evidence" value="ECO:0007669"/>
    <property type="project" value="TreeGrafter"/>
</dbReference>
<dbReference type="InterPro" id="IPR037171">
    <property type="entry name" value="NagB/RpiA_transferase-like"/>
</dbReference>
<gene>
    <name evidence="1" type="ordered locus">A1E_01875</name>
</gene>
<dbReference type="Proteomes" id="UP000007056">
    <property type="component" value="Chromosome"/>
</dbReference>
<sequence>MISSYIGENKICEQQYLDKILELELKPQGTLDERIRAACMGIPPFYTKIGIGTIVEEGKEKRNLIARNI</sequence>
<dbReference type="eggNOG" id="COG1788">
    <property type="taxonomic scope" value="Bacteria"/>
</dbReference>
<evidence type="ECO:0000313" key="2">
    <source>
        <dbReference type="Proteomes" id="UP000007056"/>
    </source>
</evidence>
<organism evidence="1 2">
    <name type="scientific">Rickettsia canadensis (strain McKiel)</name>
    <dbReference type="NCBI Taxonomy" id="293613"/>
    <lineage>
        <taxon>Bacteria</taxon>
        <taxon>Pseudomonadati</taxon>
        <taxon>Pseudomonadota</taxon>
        <taxon>Alphaproteobacteria</taxon>
        <taxon>Rickettsiales</taxon>
        <taxon>Rickettsiaceae</taxon>
        <taxon>Rickettsieae</taxon>
        <taxon>Rickettsia</taxon>
        <taxon>belli group</taxon>
    </lineage>
</organism>
<protein>
    <submittedName>
        <fullName evidence="1">Succinyl-CoA:3-ketoacid-coenzyme A transferase</fullName>
    </submittedName>
</protein>
<reference evidence="2" key="1">
    <citation type="submission" date="2007-09" db="EMBL/GenBank/DDBJ databases">
        <title>Complete genome sequence of Rickettsia canadensis.</title>
        <authorList>
            <person name="Madan A."/>
            <person name="Fahey J."/>
            <person name="Helton E."/>
            <person name="Ketteman M."/>
            <person name="Madan A."/>
            <person name="Rodrigues S."/>
            <person name="Sanchez A."/>
            <person name="Whiting M."/>
            <person name="Dasch G."/>
            <person name="Eremeeva M."/>
        </authorList>
    </citation>
    <scope>NUCLEOTIDE SEQUENCE [LARGE SCALE GENOMIC DNA]</scope>
    <source>
        <strain evidence="2">McKiel</strain>
    </source>
</reference>
<dbReference type="KEGG" id="rcm:A1E_01875"/>
<proteinExistence type="predicted"/>
<dbReference type="Pfam" id="PF01144">
    <property type="entry name" value="CoA_trans"/>
    <property type="match status" value="1"/>
</dbReference>
<keyword evidence="1" id="KW-0808">Transferase</keyword>
<accession>A8EY87</accession>
<dbReference type="PANTHER" id="PTHR13707:SF23">
    <property type="entry name" value="SUCCINYL-COA:3-KETOACID-COENZYME A TRANSFERASE"/>
    <property type="match status" value="1"/>
</dbReference>
<dbReference type="SUPFAM" id="SSF100950">
    <property type="entry name" value="NagB/RpiA/CoA transferase-like"/>
    <property type="match status" value="1"/>
</dbReference>
<dbReference type="Gene3D" id="3.40.1080.10">
    <property type="entry name" value="Glutaconate Coenzyme A-transferase"/>
    <property type="match status" value="1"/>
</dbReference>
<dbReference type="STRING" id="293613.A1E_01875"/>
<dbReference type="EMBL" id="CP000409">
    <property type="protein sequence ID" value="ABV73320.1"/>
    <property type="molecule type" value="Genomic_DNA"/>
</dbReference>
<dbReference type="AlphaFoldDB" id="A8EY87"/>
<dbReference type="HOGENOM" id="CLU_190737_0_0_5"/>
<dbReference type="PANTHER" id="PTHR13707">
    <property type="entry name" value="KETOACID-COENZYME A TRANSFERASE"/>
    <property type="match status" value="1"/>
</dbReference>
<evidence type="ECO:0000313" key="1">
    <source>
        <dbReference type="EMBL" id="ABV73320.1"/>
    </source>
</evidence>
<dbReference type="InterPro" id="IPR004165">
    <property type="entry name" value="CoA_trans_fam_I"/>
</dbReference>
<name>A8EY87_RICCK</name>